<dbReference type="Pfam" id="PF08395">
    <property type="entry name" value="7tm_7"/>
    <property type="match status" value="1"/>
</dbReference>
<name>E9HG76_DAPPU</name>
<evidence type="ECO:0000256" key="1">
    <source>
        <dbReference type="ARBA" id="ARBA00004651"/>
    </source>
</evidence>
<keyword evidence="6" id="KW-0675">Receptor</keyword>
<accession>E9HG76</accession>
<comment type="subcellular location">
    <subcellularLocation>
        <location evidence="1">Cell membrane</location>
        <topology evidence="1">Multi-pass membrane protein</topology>
    </subcellularLocation>
</comment>
<dbReference type="InterPro" id="IPR013604">
    <property type="entry name" value="7TM_chemorcpt"/>
</dbReference>
<organism evidence="8 9">
    <name type="scientific">Daphnia pulex</name>
    <name type="common">Water flea</name>
    <dbReference type="NCBI Taxonomy" id="6669"/>
    <lineage>
        <taxon>Eukaryota</taxon>
        <taxon>Metazoa</taxon>
        <taxon>Ecdysozoa</taxon>
        <taxon>Arthropoda</taxon>
        <taxon>Crustacea</taxon>
        <taxon>Branchiopoda</taxon>
        <taxon>Diplostraca</taxon>
        <taxon>Cladocera</taxon>
        <taxon>Anomopoda</taxon>
        <taxon>Daphniidae</taxon>
        <taxon>Daphnia</taxon>
    </lineage>
</organism>
<keyword evidence="9" id="KW-1185">Reference proteome</keyword>
<dbReference type="OrthoDB" id="6368155at2759"/>
<dbReference type="GO" id="GO:0008049">
    <property type="term" value="P:male courtship behavior"/>
    <property type="evidence" value="ECO:0000318"/>
    <property type="project" value="GO_Central"/>
</dbReference>
<evidence type="ECO:0000313" key="8">
    <source>
        <dbReference type="EMBL" id="EFX69274.1"/>
    </source>
</evidence>
<sequence>MVTSAGIITNTFKCNHQQINRIVNLQSRSYKSVAKPFLIMSVFEQLHPFVSLFQACGMIPYTIERNLATQKFAKFTFSFKHRTTWWFVLISISQVLCIVAMSFTSNNVGESLSTDKTMPVTVLILFSVTHMSRIAELLLSRCIVLRFHRLRNAVEAVQEVERLFGDKYLAQQNRNSITARFIIGFILVNLPAIGMLFVSISALESLSSLANSNILLITSMMFMLTLIYIMIDCTFFLSYLCYYIIAHYIQLLVIHSDMTEDNELQMNKRDGNFKTLRRSAKIFDTLCRASSEINDIFSAPVLFLLTTKFISVVTHAFIYIYSFIHENAVLESGNIAFPFVFITDWSRILVILASADLPVRLLRERMSAVMSRSRFSKKLTDNVEAMTLLLQIDEDRVRLTAAGLFKVGMHLIPALTGAVVTYMVILLQN</sequence>
<keyword evidence="3 7" id="KW-0812">Transmembrane</keyword>
<dbReference type="HOGENOM" id="CLU_704495_0_0_1"/>
<gene>
    <name evidence="8" type="primary">DpuGr33</name>
    <name evidence="8" type="ORF">DAPPUDRAFT_346863</name>
</gene>
<keyword evidence="5 7" id="KW-0472">Membrane</keyword>
<reference evidence="8 9" key="1">
    <citation type="journal article" date="2011" name="Science">
        <title>The ecoresponsive genome of Daphnia pulex.</title>
        <authorList>
            <person name="Colbourne J.K."/>
            <person name="Pfrender M.E."/>
            <person name="Gilbert D."/>
            <person name="Thomas W.K."/>
            <person name="Tucker A."/>
            <person name="Oakley T.H."/>
            <person name="Tokishita S."/>
            <person name="Aerts A."/>
            <person name="Arnold G.J."/>
            <person name="Basu M.K."/>
            <person name="Bauer D.J."/>
            <person name="Caceres C.E."/>
            <person name="Carmel L."/>
            <person name="Casola C."/>
            <person name="Choi J.H."/>
            <person name="Detter J.C."/>
            <person name="Dong Q."/>
            <person name="Dusheyko S."/>
            <person name="Eads B.D."/>
            <person name="Frohlich T."/>
            <person name="Geiler-Samerotte K.A."/>
            <person name="Gerlach D."/>
            <person name="Hatcher P."/>
            <person name="Jogdeo S."/>
            <person name="Krijgsveld J."/>
            <person name="Kriventseva E.V."/>
            <person name="Kultz D."/>
            <person name="Laforsch C."/>
            <person name="Lindquist E."/>
            <person name="Lopez J."/>
            <person name="Manak J.R."/>
            <person name="Muller J."/>
            <person name="Pangilinan J."/>
            <person name="Patwardhan R.P."/>
            <person name="Pitluck S."/>
            <person name="Pritham E.J."/>
            <person name="Rechtsteiner A."/>
            <person name="Rho M."/>
            <person name="Rogozin I.B."/>
            <person name="Sakarya O."/>
            <person name="Salamov A."/>
            <person name="Schaack S."/>
            <person name="Shapiro H."/>
            <person name="Shiga Y."/>
            <person name="Skalitzky C."/>
            <person name="Smith Z."/>
            <person name="Souvorov A."/>
            <person name="Sung W."/>
            <person name="Tang Z."/>
            <person name="Tsuchiya D."/>
            <person name="Tu H."/>
            <person name="Vos H."/>
            <person name="Wang M."/>
            <person name="Wolf Y.I."/>
            <person name="Yamagata H."/>
            <person name="Yamada T."/>
            <person name="Ye Y."/>
            <person name="Shaw J.R."/>
            <person name="Andrews J."/>
            <person name="Crease T.J."/>
            <person name="Tang H."/>
            <person name="Lucas S.M."/>
            <person name="Robertson H.M."/>
            <person name="Bork P."/>
            <person name="Koonin E.V."/>
            <person name="Zdobnov E.M."/>
            <person name="Grigoriev I.V."/>
            <person name="Lynch M."/>
            <person name="Boore J.L."/>
        </authorList>
    </citation>
    <scope>NUCLEOTIDE SEQUENCE [LARGE SCALE GENOMIC DNA]</scope>
</reference>
<evidence type="ECO:0000256" key="5">
    <source>
        <dbReference type="ARBA" id="ARBA00023136"/>
    </source>
</evidence>
<dbReference type="PANTHER" id="PTHR21143:SF133">
    <property type="entry name" value="GUSTATORY AND PHEROMONE RECEPTOR 32A-RELATED"/>
    <property type="match status" value="1"/>
</dbReference>
<dbReference type="GO" id="GO:0030424">
    <property type="term" value="C:axon"/>
    <property type="evidence" value="ECO:0000318"/>
    <property type="project" value="GO_Central"/>
</dbReference>
<keyword evidence="2" id="KW-1003">Cell membrane</keyword>
<dbReference type="GO" id="GO:0030425">
    <property type="term" value="C:dendrite"/>
    <property type="evidence" value="ECO:0000318"/>
    <property type="project" value="GO_Central"/>
</dbReference>
<evidence type="ECO:0000256" key="4">
    <source>
        <dbReference type="ARBA" id="ARBA00022989"/>
    </source>
</evidence>
<evidence type="ECO:0008006" key="10">
    <source>
        <dbReference type="Google" id="ProtNLM"/>
    </source>
</evidence>
<evidence type="ECO:0000256" key="7">
    <source>
        <dbReference type="SAM" id="Phobius"/>
    </source>
</evidence>
<proteinExistence type="predicted"/>
<dbReference type="GO" id="GO:0050909">
    <property type="term" value="P:sensory perception of taste"/>
    <property type="evidence" value="ECO:0007669"/>
    <property type="project" value="InterPro"/>
</dbReference>
<feature type="transmembrane region" description="Helical" evidence="7">
    <location>
        <begin position="407"/>
        <end position="427"/>
    </location>
</feature>
<protein>
    <recommendedName>
        <fullName evidence="10">Gustatory receptor</fullName>
    </recommendedName>
</protein>
<evidence type="ECO:0000256" key="2">
    <source>
        <dbReference type="ARBA" id="ARBA00022475"/>
    </source>
</evidence>
<feature type="transmembrane region" description="Helical" evidence="7">
    <location>
        <begin position="214"/>
        <end position="245"/>
    </location>
</feature>
<dbReference type="InParanoid" id="E9HG76"/>
<feature type="transmembrane region" description="Helical" evidence="7">
    <location>
        <begin position="301"/>
        <end position="324"/>
    </location>
</feature>
<dbReference type="EMBL" id="GL732639">
    <property type="protein sequence ID" value="EFX69274.1"/>
    <property type="molecule type" value="Genomic_DNA"/>
</dbReference>
<dbReference type="Proteomes" id="UP000000305">
    <property type="component" value="Unassembled WGS sequence"/>
</dbReference>
<feature type="transmembrane region" description="Helical" evidence="7">
    <location>
        <begin position="84"/>
        <end position="105"/>
    </location>
</feature>
<dbReference type="PANTHER" id="PTHR21143">
    <property type="entry name" value="INVERTEBRATE GUSTATORY RECEPTOR"/>
    <property type="match status" value="1"/>
</dbReference>
<dbReference type="GO" id="GO:0043025">
    <property type="term" value="C:neuronal cell body"/>
    <property type="evidence" value="ECO:0000318"/>
    <property type="project" value="GO_Central"/>
</dbReference>
<dbReference type="KEGG" id="dpx:DAPPUDRAFT_346863"/>
<feature type="transmembrane region" description="Helical" evidence="7">
    <location>
        <begin position="117"/>
        <end position="139"/>
    </location>
</feature>
<dbReference type="AlphaFoldDB" id="E9HG76"/>
<dbReference type="GO" id="GO:0005886">
    <property type="term" value="C:plasma membrane"/>
    <property type="evidence" value="ECO:0007669"/>
    <property type="project" value="UniProtKB-SubCell"/>
</dbReference>
<evidence type="ECO:0000256" key="3">
    <source>
        <dbReference type="ARBA" id="ARBA00022692"/>
    </source>
</evidence>
<evidence type="ECO:0000313" key="9">
    <source>
        <dbReference type="Proteomes" id="UP000000305"/>
    </source>
</evidence>
<keyword evidence="4 7" id="KW-1133">Transmembrane helix</keyword>
<dbReference type="GO" id="GO:0007635">
    <property type="term" value="P:chemosensory behavior"/>
    <property type="evidence" value="ECO:0000318"/>
    <property type="project" value="GO_Central"/>
</dbReference>
<dbReference type="FunCoup" id="E9HG76">
    <property type="interactions" value="27"/>
</dbReference>
<evidence type="ECO:0000256" key="6">
    <source>
        <dbReference type="ARBA" id="ARBA00023170"/>
    </source>
</evidence>
<feature type="transmembrane region" description="Helical" evidence="7">
    <location>
        <begin position="181"/>
        <end position="202"/>
    </location>
</feature>